<feature type="region of interest" description="Disordered" evidence="5">
    <location>
        <begin position="148"/>
        <end position="182"/>
    </location>
</feature>
<dbReference type="AlphaFoldDB" id="A0A819L2M5"/>
<feature type="compositionally biased region" description="Polar residues" evidence="5">
    <location>
        <begin position="148"/>
        <end position="161"/>
    </location>
</feature>
<dbReference type="PANTHER" id="PTHR12213:SF0">
    <property type="entry name" value="CORRINOID ADENOSYLTRANSFERASE MMAB"/>
    <property type="match status" value="1"/>
</dbReference>
<dbReference type="GO" id="GO:0008817">
    <property type="term" value="F:corrinoid adenosyltransferase activity"/>
    <property type="evidence" value="ECO:0007669"/>
    <property type="project" value="TreeGrafter"/>
</dbReference>
<dbReference type="GO" id="GO:0005524">
    <property type="term" value="F:ATP binding"/>
    <property type="evidence" value="ECO:0007669"/>
    <property type="project" value="UniProtKB-UniRule"/>
</dbReference>
<feature type="domain" description="Cobalamin adenosyltransferase-like" evidence="6">
    <location>
        <begin position="184"/>
        <end position="355"/>
    </location>
</feature>
<dbReference type="Proteomes" id="UP000663842">
    <property type="component" value="Unassembled WGS sequence"/>
</dbReference>
<evidence type="ECO:0000313" key="8">
    <source>
        <dbReference type="Proteomes" id="UP000663842"/>
    </source>
</evidence>
<dbReference type="Gene3D" id="1.20.1200.10">
    <property type="entry name" value="Cobalamin adenosyltransferase-like"/>
    <property type="match status" value="1"/>
</dbReference>
<feature type="region of interest" description="Disordered" evidence="5">
    <location>
        <begin position="1"/>
        <end position="49"/>
    </location>
</feature>
<evidence type="ECO:0000259" key="6">
    <source>
        <dbReference type="Pfam" id="PF01923"/>
    </source>
</evidence>
<dbReference type="InterPro" id="IPR029499">
    <property type="entry name" value="PduO-typ"/>
</dbReference>
<comment type="similarity">
    <text evidence="4">Belongs to the Cob(I)alamin adenosyltransferase family.</text>
</comment>
<gene>
    <name evidence="7" type="ORF">UXM345_LOCUS13684</name>
</gene>
<feature type="compositionally biased region" description="Acidic residues" evidence="5">
    <location>
        <begin position="32"/>
        <end position="49"/>
    </location>
</feature>
<organism evidence="7 8">
    <name type="scientific">Rotaria magnacalcarata</name>
    <dbReference type="NCBI Taxonomy" id="392030"/>
    <lineage>
        <taxon>Eukaryota</taxon>
        <taxon>Metazoa</taxon>
        <taxon>Spiralia</taxon>
        <taxon>Gnathifera</taxon>
        <taxon>Rotifera</taxon>
        <taxon>Eurotatoria</taxon>
        <taxon>Bdelloidea</taxon>
        <taxon>Philodinida</taxon>
        <taxon>Philodinidae</taxon>
        <taxon>Rotaria</taxon>
    </lineage>
</organism>
<accession>A0A819L2M5</accession>
<feature type="compositionally biased region" description="Polar residues" evidence="5">
    <location>
        <begin position="169"/>
        <end position="178"/>
    </location>
</feature>
<name>A0A819L2M5_9BILA</name>
<keyword evidence="3 4" id="KW-0067">ATP-binding</keyword>
<dbReference type="InterPro" id="IPR016030">
    <property type="entry name" value="CblAdoTrfase-like"/>
</dbReference>
<dbReference type="InterPro" id="IPR036451">
    <property type="entry name" value="CblAdoTrfase-like_sf"/>
</dbReference>
<keyword evidence="1 4" id="KW-0808">Transferase</keyword>
<evidence type="ECO:0000256" key="3">
    <source>
        <dbReference type="ARBA" id="ARBA00022840"/>
    </source>
</evidence>
<dbReference type="SUPFAM" id="SSF89028">
    <property type="entry name" value="Cobalamin adenosyltransferase-like"/>
    <property type="match status" value="1"/>
</dbReference>
<comment type="caution">
    <text evidence="7">The sequence shown here is derived from an EMBL/GenBank/DDBJ whole genome shotgun (WGS) entry which is preliminary data.</text>
</comment>
<sequence length="370" mass="41786">MSKVTEKDCSDSDDGALYSINSDLSSIYSDPTEQDSDNSESDLSSEEVDDEISLSIDVYQSDEENEPPTKKLREVRSSVTDVTRYDNFNHWPLFISALIDGQSKTKHNIFIFIYMFRLITTRIISTSRIIIKSPGCLSYPPRRFLPNSISPSNEDVTTSATPLVDRNNNETSSRTNKSPVIPKIYTRRGDRGTSTLLSSGANRLSKDSLIFDVLGTIDELSSTIGIVISSCPFPQILKQLENIQCALFEIGSCVAAENCSSRFEFNDAILIKHLEEDIDRMTAELPELRNFILPGGSSKIASHVHFSRAVCRRCERLLTKWVNNKIQENQSQQETIMGIYLNRLSDYLFTLGRYVAHKDGHKEIIYHKSK</sequence>
<dbReference type="Pfam" id="PF01923">
    <property type="entry name" value="Cob_adeno_trans"/>
    <property type="match status" value="1"/>
</dbReference>
<keyword evidence="2 4" id="KW-0547">Nucleotide-binding</keyword>
<reference evidence="7" key="1">
    <citation type="submission" date="2021-02" db="EMBL/GenBank/DDBJ databases">
        <authorList>
            <person name="Nowell W R."/>
        </authorList>
    </citation>
    <scope>NUCLEOTIDE SEQUENCE</scope>
</reference>
<proteinExistence type="inferred from homology"/>
<evidence type="ECO:0000256" key="4">
    <source>
        <dbReference type="RuleBase" id="RU366026"/>
    </source>
</evidence>
<evidence type="ECO:0000256" key="2">
    <source>
        <dbReference type="ARBA" id="ARBA00022741"/>
    </source>
</evidence>
<evidence type="ECO:0000256" key="5">
    <source>
        <dbReference type="SAM" id="MobiDB-lite"/>
    </source>
</evidence>
<feature type="compositionally biased region" description="Basic and acidic residues" evidence="5">
    <location>
        <begin position="1"/>
        <end position="10"/>
    </location>
</feature>
<dbReference type="NCBIfam" id="TIGR00636">
    <property type="entry name" value="PduO_Nterm"/>
    <property type="match status" value="1"/>
</dbReference>
<feature type="compositionally biased region" description="Polar residues" evidence="5">
    <location>
        <begin position="19"/>
        <end position="31"/>
    </location>
</feature>
<evidence type="ECO:0000313" key="7">
    <source>
        <dbReference type="EMBL" id="CAF3957043.1"/>
    </source>
</evidence>
<protein>
    <recommendedName>
        <fullName evidence="6">Cobalamin adenosyltransferase-like domain-containing protein</fullName>
    </recommendedName>
</protein>
<evidence type="ECO:0000256" key="1">
    <source>
        <dbReference type="ARBA" id="ARBA00022679"/>
    </source>
</evidence>
<dbReference type="PANTHER" id="PTHR12213">
    <property type="entry name" value="CORRINOID ADENOSYLTRANSFERASE"/>
    <property type="match status" value="1"/>
</dbReference>
<dbReference type="EMBL" id="CAJOBF010001498">
    <property type="protein sequence ID" value="CAF3957043.1"/>
    <property type="molecule type" value="Genomic_DNA"/>
</dbReference>